<keyword evidence="3" id="KW-1185">Reference proteome</keyword>
<evidence type="ECO:0000313" key="2">
    <source>
        <dbReference type="EMBL" id="MXV50635.1"/>
    </source>
</evidence>
<comment type="caution">
    <text evidence="2">The sequence shown here is derived from an EMBL/GenBank/DDBJ whole genome shotgun (WGS) entry which is preliminary data.</text>
</comment>
<evidence type="ECO:0000313" key="3">
    <source>
        <dbReference type="Proteomes" id="UP000466586"/>
    </source>
</evidence>
<feature type="domain" description="DinB-like" evidence="1">
    <location>
        <begin position="28"/>
        <end position="159"/>
    </location>
</feature>
<dbReference type="InterPro" id="IPR024775">
    <property type="entry name" value="DinB-like"/>
</dbReference>
<dbReference type="EMBL" id="WVHT01000002">
    <property type="protein sequence ID" value="MXV50635.1"/>
    <property type="molecule type" value="Genomic_DNA"/>
</dbReference>
<gene>
    <name evidence="2" type="ORF">GS399_06590</name>
</gene>
<name>A0A7K1Y7S5_9SPHI</name>
<dbReference type="SUPFAM" id="SSF109854">
    <property type="entry name" value="DinB/YfiT-like putative metalloenzymes"/>
    <property type="match status" value="1"/>
</dbReference>
<dbReference type="Proteomes" id="UP000466586">
    <property type="component" value="Unassembled WGS sequence"/>
</dbReference>
<dbReference type="Gene3D" id="1.20.120.450">
    <property type="entry name" value="dinb family like domain"/>
    <property type="match status" value="1"/>
</dbReference>
<proteinExistence type="predicted"/>
<accession>A0A7K1Y7S5</accession>
<dbReference type="InterPro" id="IPR034660">
    <property type="entry name" value="DinB/YfiT-like"/>
</dbReference>
<dbReference type="RefSeq" id="WP_160843795.1">
    <property type="nucleotide sequence ID" value="NZ_WVHT01000002.1"/>
</dbReference>
<dbReference type="AlphaFoldDB" id="A0A7K1Y7S5"/>
<protein>
    <submittedName>
        <fullName evidence="2">DinB family protein</fullName>
    </submittedName>
</protein>
<evidence type="ECO:0000259" key="1">
    <source>
        <dbReference type="Pfam" id="PF12867"/>
    </source>
</evidence>
<organism evidence="2 3">
    <name type="scientific">Hufsiella arboris</name>
    <dbReference type="NCBI Taxonomy" id="2695275"/>
    <lineage>
        <taxon>Bacteria</taxon>
        <taxon>Pseudomonadati</taxon>
        <taxon>Bacteroidota</taxon>
        <taxon>Sphingobacteriia</taxon>
        <taxon>Sphingobacteriales</taxon>
        <taxon>Sphingobacteriaceae</taxon>
        <taxon>Hufsiella</taxon>
    </lineage>
</organism>
<dbReference type="Pfam" id="PF12867">
    <property type="entry name" value="DinB_2"/>
    <property type="match status" value="1"/>
</dbReference>
<sequence>MYKSKSEVWQRGPIEKVPALLQPVAHALLQAKEEVRELTTDFPQTLLWTKPAGCASVGFHLQHLSGVLDRLFTYARNETLSQKQFDELAAEGKLNEKIRLIDLVERFDKQLDIAIEQLKNTDERILTDYRAFGRARLASTVIGLLFHAAEHTMRHVGQLLVTVKVLKCYKTDDDISSENE</sequence>
<reference evidence="2 3" key="1">
    <citation type="submission" date="2019-11" db="EMBL/GenBank/DDBJ databases">
        <title>Pedobacter sp. HMF7647 Genome sequencing and assembly.</title>
        <authorList>
            <person name="Kang H."/>
            <person name="Kim H."/>
            <person name="Joh K."/>
        </authorList>
    </citation>
    <scope>NUCLEOTIDE SEQUENCE [LARGE SCALE GENOMIC DNA]</scope>
    <source>
        <strain evidence="2 3">HMF7647</strain>
    </source>
</reference>